<evidence type="ECO:0000313" key="2">
    <source>
        <dbReference type="EMBL" id="GGZ38859.1"/>
    </source>
</evidence>
<sequence>MESFLKESAAHLLGRQLDLSKVKVVLPNRRAGLFFTQHLGRLVTEASWMPKVMTVEDLFYEQAGSRPTDQLTLIFELYKVYSNLRPNPESFDRFYYWGEMILRDFNDLDQFLADPKKLYLLVSQIKEIESDLSYLTDSQVQLIKQFWKSFEFETHGHQERFKDYWEILFSVYSKFRKAISDEGLAYSGMIYRQVVEDLAAMPKPEDHYIFIGFNAFTGTEEALIKHFVSKYKAEILWDMDAFYVDNPQYEAGMFFRDYRRDSVLGPTFRDLPERINHQATKIKVYQTPLKVNQANIISKVLEAIPLGEALEETVVILPDEQLLFSVMSQLPDNINKVNVTMGYPVRNAPIYAFLEAILELQRYVKVVDEELRFYHVPIRDLLSSGFIKAGKEEFIKSLLDNSQRKNQIYISQKDLVAGGELFAMIFRKLQTEELFGYMEELMKYMARELQEDALQRSYLYQCHKQLVRLKEVFGGQQMVTVSLDFFIRLFRQIFREVKLPFEGEPLAGLQVMGVLESRNLDFRRVIIANMNEGNFPPAAGLNSLIPYNIRKAFGLPVQEQNDGIYAYTFYRLLHRAEEIHMIYSTASDGGRVGEMSRYIRQLTTETPLIIDEEVVYVPVDLSETPSITIEKTDEILRLLENYTVNASGNANKSLSPSALSVYLDCRLKFYFKYIAKIKEKDKVEEEVSPSVFGNLAHYSLEYLYQGFVKRKQRKLIQPEDFKALEAFIAPSIELAIRAFYHLEDDQKLELTGQLAIVRDVLQKYIKQVLNWDKENSPFSLISLEKEHDYAANIPAEANGQHYMLSLSGIIDRVDEHLGTVRLIDYKSGQDTKSFPSIHSLFDREDKNRNKAAMQTMIYGLLYQSVHPQNSLPLKPAIFNFKEIFKDTFSPYLSLKEGRSLIDNVDDYRVYHEGFLSELSGLLSNLMDREQAFDQTEDLKKCEYCPYREICGR</sequence>
<accession>A0A918UVN8</accession>
<dbReference type="Pfam" id="PF12705">
    <property type="entry name" value="PDDEXK_1"/>
    <property type="match status" value="1"/>
</dbReference>
<dbReference type="Proteomes" id="UP000619457">
    <property type="component" value="Unassembled WGS sequence"/>
</dbReference>
<protein>
    <recommendedName>
        <fullName evidence="1">PD-(D/E)XK endonuclease-like domain-containing protein</fullName>
    </recommendedName>
</protein>
<comment type="caution">
    <text evidence="2">The sequence shown here is derived from an EMBL/GenBank/DDBJ whole genome shotgun (WGS) entry which is preliminary data.</text>
</comment>
<name>A0A918UVN8_9BACT</name>
<evidence type="ECO:0000313" key="3">
    <source>
        <dbReference type="Proteomes" id="UP000619457"/>
    </source>
</evidence>
<dbReference type="InterPro" id="IPR011335">
    <property type="entry name" value="Restrct_endonuc-II-like"/>
</dbReference>
<reference evidence="2" key="2">
    <citation type="submission" date="2020-09" db="EMBL/GenBank/DDBJ databases">
        <authorList>
            <person name="Sun Q."/>
            <person name="Kim S."/>
        </authorList>
    </citation>
    <scope>NUCLEOTIDE SEQUENCE</scope>
    <source>
        <strain evidence="2">KCTC 12368</strain>
    </source>
</reference>
<dbReference type="SUPFAM" id="SSF52540">
    <property type="entry name" value="P-loop containing nucleoside triphosphate hydrolases"/>
    <property type="match status" value="1"/>
</dbReference>
<proteinExistence type="predicted"/>
<dbReference type="AlphaFoldDB" id="A0A918UVN8"/>
<dbReference type="InterPro" id="IPR027417">
    <property type="entry name" value="P-loop_NTPase"/>
</dbReference>
<gene>
    <name evidence="2" type="ORF">GCM10007049_35070</name>
</gene>
<dbReference type="InterPro" id="IPR011604">
    <property type="entry name" value="PDDEXK-like_dom_sf"/>
</dbReference>
<dbReference type="SUPFAM" id="SSF52980">
    <property type="entry name" value="Restriction endonuclease-like"/>
    <property type="match status" value="1"/>
</dbReference>
<dbReference type="RefSeq" id="WP_018473603.1">
    <property type="nucleotide sequence ID" value="NZ_BMWX01000008.1"/>
</dbReference>
<dbReference type="InterPro" id="IPR038726">
    <property type="entry name" value="PDDEXK_AddAB-type"/>
</dbReference>
<keyword evidence="3" id="KW-1185">Reference proteome</keyword>
<organism evidence="2 3">
    <name type="scientific">Echinicola pacifica</name>
    <dbReference type="NCBI Taxonomy" id="346377"/>
    <lineage>
        <taxon>Bacteria</taxon>
        <taxon>Pseudomonadati</taxon>
        <taxon>Bacteroidota</taxon>
        <taxon>Cytophagia</taxon>
        <taxon>Cytophagales</taxon>
        <taxon>Cyclobacteriaceae</taxon>
        <taxon>Echinicola</taxon>
    </lineage>
</organism>
<reference evidence="2" key="1">
    <citation type="journal article" date="2014" name="Int. J. Syst. Evol. Microbiol.">
        <title>Complete genome sequence of Corynebacterium casei LMG S-19264T (=DSM 44701T), isolated from a smear-ripened cheese.</title>
        <authorList>
            <consortium name="US DOE Joint Genome Institute (JGI-PGF)"/>
            <person name="Walter F."/>
            <person name="Albersmeier A."/>
            <person name="Kalinowski J."/>
            <person name="Ruckert C."/>
        </authorList>
    </citation>
    <scope>NUCLEOTIDE SEQUENCE</scope>
    <source>
        <strain evidence="2">KCTC 12368</strain>
    </source>
</reference>
<evidence type="ECO:0000259" key="1">
    <source>
        <dbReference type="Pfam" id="PF12705"/>
    </source>
</evidence>
<dbReference type="Gene3D" id="3.90.320.10">
    <property type="match status" value="1"/>
</dbReference>
<feature type="domain" description="PD-(D/E)XK endonuclease-like" evidence="1">
    <location>
        <begin position="653"/>
        <end position="950"/>
    </location>
</feature>
<dbReference type="EMBL" id="BMWX01000008">
    <property type="protein sequence ID" value="GGZ38859.1"/>
    <property type="molecule type" value="Genomic_DNA"/>
</dbReference>